<dbReference type="InterPro" id="IPR007554">
    <property type="entry name" value="Glycerophosphate_synth"/>
</dbReference>
<dbReference type="GO" id="GO:0005886">
    <property type="term" value="C:plasma membrane"/>
    <property type="evidence" value="ECO:0007669"/>
    <property type="project" value="UniProtKB-SubCell"/>
</dbReference>
<dbReference type="Gene3D" id="3.40.50.11820">
    <property type="match status" value="1"/>
</dbReference>
<dbReference type="InterPro" id="IPR001296">
    <property type="entry name" value="Glyco_trans_1"/>
</dbReference>
<sequence>MTLKTCLTNQLRRKLNFLFTPIQRKNKSAYTSKVMTYAKYYKKNNVKEYQILYQVRDGKSITDSPYAIFKSLIQQPRYRKYKHIWVVDHNETLLFYKARFKHYKNVEFVIKESREYLKALTESKYLINNSTFPSYFIKKPKQIYINTWHGTPLKYMGLDIENSLYGSQNIIKNFLSSDYLISPNHHTTTIFKRAFRLENIYGGEFLEIGYPRIDLTLNSNRKDMISELNHYLHISKEQSILLYCPTWRGEDVNAPEASLNHIVEEVEKLKHHLDYQVLVKVHPYLYKDALKIKRLKPYLIPDYFDTNEILAIVDLMITDYSSIFFDYLVTNKPIVFYTPDLDEYQSSRGMYIANRDLPGPVAHHIEDVITAIKQKVYDEDSVKKKYQYFKNQYTYLDDGTVTETLINILFEGKRKRPKRKICAKKRVLIYPGGMKNNGITTSIINLLENVDYETYDITLFTNKSKNLEVLNNLNSINKNVRIILRVPPLAASLKETYRIDFVRQRGLKSTLEHLIYPKKVYEREIRKVLGHSQFDYAIDFSGYSMFWANLILATKVKRKLIYLHSDIKADMKRKVNGVKIHYQNLKGVLSLYRQFDQLVCVSDASKDQNKQKMNDKSLNKKFVTSRNVINLNKINQLKLDDSEKFEKQHQSVLVRINNGDISSVPFKEEDFKIVTAGRLSPEKGFDLLIDAFSKVHVSHPHTKLYIMGEGPIRVQLEQQIKRLKLEKHVFLLGQRKNPYYIMKQADVFCLTSHYEGQSMVLLEALTLKVNIIASNIIANRYVLGNGKYGTLVSHDVDDITVALEQCIQKQPSQYEVFNAQEYNQLALKEFYKLLK</sequence>
<evidence type="ECO:0000256" key="3">
    <source>
        <dbReference type="ARBA" id="ARBA00022475"/>
    </source>
</evidence>
<feature type="domain" description="Glycosyl transferase family 1" evidence="7">
    <location>
        <begin position="664"/>
        <end position="813"/>
    </location>
</feature>
<dbReference type="InterPro" id="IPR043149">
    <property type="entry name" value="TagF_N"/>
</dbReference>
<evidence type="ECO:0000313" key="9">
    <source>
        <dbReference type="EMBL" id="MCM5672270.1"/>
    </source>
</evidence>
<name>A0A3S7GYS9_STAHO</name>
<keyword evidence="10" id="KW-1185">Reference proteome</keyword>
<organism evidence="8">
    <name type="scientific">Staphylococcus hominis</name>
    <dbReference type="NCBI Taxonomy" id="1290"/>
    <lineage>
        <taxon>Bacteria</taxon>
        <taxon>Bacillati</taxon>
        <taxon>Bacillota</taxon>
        <taxon>Bacilli</taxon>
        <taxon>Bacillales</taxon>
        <taxon>Staphylococcaceae</taxon>
        <taxon>Staphylococcus</taxon>
    </lineage>
</organism>
<evidence type="ECO:0000256" key="2">
    <source>
        <dbReference type="ARBA" id="ARBA00010488"/>
    </source>
</evidence>
<dbReference type="GO" id="GO:0019350">
    <property type="term" value="P:teichoic acid biosynthetic process"/>
    <property type="evidence" value="ECO:0007669"/>
    <property type="project" value="UniProtKB-KW"/>
</dbReference>
<evidence type="ECO:0000256" key="5">
    <source>
        <dbReference type="ARBA" id="ARBA00022944"/>
    </source>
</evidence>
<dbReference type="InterPro" id="IPR043148">
    <property type="entry name" value="TagF_C"/>
</dbReference>
<dbReference type="GO" id="GO:0016757">
    <property type="term" value="F:glycosyltransferase activity"/>
    <property type="evidence" value="ECO:0007669"/>
    <property type="project" value="InterPro"/>
</dbReference>
<dbReference type="Gene3D" id="3.40.50.12580">
    <property type="match status" value="1"/>
</dbReference>
<dbReference type="RefSeq" id="WP_017175083.1">
    <property type="nucleotide sequence ID" value="NZ_CAXOIK010000014.1"/>
</dbReference>
<dbReference type="EMBL" id="CP014567">
    <property type="protein sequence ID" value="AVI06492.1"/>
    <property type="molecule type" value="Genomic_DNA"/>
</dbReference>
<keyword evidence="5" id="KW-0777">Teichoic acid biosynthesis</keyword>
<gene>
    <name evidence="8" type="ORF">AZE34_06880</name>
    <name evidence="9" type="ORF">J7T32_005735</name>
</gene>
<dbReference type="GO" id="GO:0047355">
    <property type="term" value="F:CDP-glycerol glycerophosphotransferase activity"/>
    <property type="evidence" value="ECO:0007669"/>
    <property type="project" value="InterPro"/>
</dbReference>
<dbReference type="CDD" id="cd03811">
    <property type="entry name" value="GT4_GT28_WabH-like"/>
    <property type="match status" value="1"/>
</dbReference>
<evidence type="ECO:0000256" key="4">
    <source>
        <dbReference type="ARBA" id="ARBA00022679"/>
    </source>
</evidence>
<protein>
    <submittedName>
        <fullName evidence="9">CDP-glycerol glycerophosphotransferase family protein</fullName>
    </submittedName>
    <submittedName>
        <fullName evidence="8">Teichoic acid biosynthesis protein</fullName>
    </submittedName>
</protein>
<keyword evidence="4" id="KW-0808">Transferase</keyword>
<dbReference type="Pfam" id="PF00534">
    <property type="entry name" value="Glycos_transf_1"/>
    <property type="match status" value="1"/>
</dbReference>
<dbReference type="AlphaFoldDB" id="A0A3S7GYS9"/>
<dbReference type="Proteomes" id="UP000665944">
    <property type="component" value="Unassembled WGS sequence"/>
</dbReference>
<dbReference type="PANTHER" id="PTHR37316:SF3">
    <property type="entry name" value="TEICHOIC ACID GLYCEROL-PHOSPHATE TRANSFERASE"/>
    <property type="match status" value="1"/>
</dbReference>
<dbReference type="InterPro" id="IPR051612">
    <property type="entry name" value="Teichoic_Acid_Biosynth"/>
</dbReference>
<dbReference type="PANTHER" id="PTHR37316">
    <property type="entry name" value="TEICHOIC ACID GLYCEROL-PHOSPHATE PRIMASE"/>
    <property type="match status" value="1"/>
</dbReference>
<reference evidence="8" key="1">
    <citation type="submission" date="2016-02" db="EMBL/GenBank/DDBJ databases">
        <title>Genomic sequence of a clinical Staphylococcus hominis isolate.</title>
        <authorList>
            <person name="McClure J.M."/>
            <person name="Zhang K."/>
        </authorList>
    </citation>
    <scope>NUCLEOTIDE SEQUENCE</scope>
    <source>
        <strain evidence="8">C34847</strain>
    </source>
</reference>
<dbReference type="SUPFAM" id="SSF53756">
    <property type="entry name" value="UDP-Glycosyltransferase/glycogen phosphorylase"/>
    <property type="match status" value="2"/>
</dbReference>
<dbReference type="Gene3D" id="3.40.50.2000">
    <property type="entry name" value="Glycogen Phosphorylase B"/>
    <property type="match status" value="2"/>
</dbReference>
<evidence type="ECO:0000313" key="8">
    <source>
        <dbReference type="EMBL" id="AVI06492.1"/>
    </source>
</evidence>
<evidence type="ECO:0000259" key="7">
    <source>
        <dbReference type="Pfam" id="PF00534"/>
    </source>
</evidence>
<proteinExistence type="inferred from homology"/>
<dbReference type="Pfam" id="PF04464">
    <property type="entry name" value="Glyphos_transf"/>
    <property type="match status" value="1"/>
</dbReference>
<evidence type="ECO:0000256" key="6">
    <source>
        <dbReference type="ARBA" id="ARBA00023136"/>
    </source>
</evidence>
<evidence type="ECO:0000256" key="1">
    <source>
        <dbReference type="ARBA" id="ARBA00004202"/>
    </source>
</evidence>
<comment type="subcellular location">
    <subcellularLocation>
        <location evidence="1">Cell membrane</location>
        <topology evidence="1">Peripheral membrane protein</topology>
    </subcellularLocation>
</comment>
<dbReference type="EMBL" id="JAGHKT020000005">
    <property type="protein sequence ID" value="MCM5672270.1"/>
    <property type="molecule type" value="Genomic_DNA"/>
</dbReference>
<evidence type="ECO:0000313" key="10">
    <source>
        <dbReference type="Proteomes" id="UP000665944"/>
    </source>
</evidence>
<keyword evidence="3" id="KW-1003">Cell membrane</keyword>
<accession>A0A3S7GYS9</accession>
<reference evidence="9 10" key="2">
    <citation type="submission" date="2022-06" db="EMBL/GenBank/DDBJ databases">
        <title>Staphylococcus hominis ShoR14 genome sequence.</title>
        <authorList>
            <person name="Yeo C.C."/>
            <person name="Chew C.H."/>
            <person name="Che Hamzah A.M."/>
            <person name="Al-Trad E.I."/>
        </authorList>
    </citation>
    <scope>NUCLEOTIDE SEQUENCE [LARGE SCALE GENOMIC DNA]</scope>
    <source>
        <strain evidence="9 10">ShoR14</strain>
    </source>
</reference>
<comment type="similarity">
    <text evidence="2">Belongs to the CDP-glycerol glycerophosphotransferase family.</text>
</comment>
<keyword evidence="6" id="KW-0472">Membrane</keyword>